<reference evidence="2" key="2">
    <citation type="submission" date="2020-09" db="EMBL/GenBank/DDBJ databases">
        <authorList>
            <person name="Sun Q."/>
            <person name="Ohkuma M."/>
        </authorList>
    </citation>
    <scope>NUCLEOTIDE SEQUENCE</scope>
    <source>
        <strain evidence="2">JCM 3276</strain>
    </source>
</reference>
<dbReference type="SUPFAM" id="SSF141571">
    <property type="entry name" value="Pentapeptide repeat-like"/>
    <property type="match status" value="1"/>
</dbReference>
<feature type="transmembrane region" description="Helical" evidence="1">
    <location>
        <begin position="33"/>
        <end position="51"/>
    </location>
</feature>
<dbReference type="EMBL" id="BMRB01000001">
    <property type="protein sequence ID" value="GGS25792.1"/>
    <property type="molecule type" value="Genomic_DNA"/>
</dbReference>
<dbReference type="InterPro" id="IPR051082">
    <property type="entry name" value="Pentapeptide-BTB/POZ_domain"/>
</dbReference>
<dbReference type="AlphaFoldDB" id="A0A918LAM4"/>
<sequence>MVVIALVSAGLALLAYQVVVRVGLGWLADWWPAVAGVVAVAAAVVLAAGGGRERAGTHDWNRTTGLITALTAVGALVFTGLSLQATRQQTMVGEQTQVTDRFLRAVEQLASPGDDQVHLRIGGIFALERVAVDSARDRPTVEELLAAFIRDRSRRPADGTCPPTPMDVDAAFRVLARRPPSESVHPIDLRETCLVGVSAPRADLRRVSLVRSDLTGANLYQATLGLTSFADATLVGVRFADVSFASFAFVHGADLSRADLTRTDLSGLDLSGVNLSGADLTGAKHSPGTKVSTAVTDSTTVGAWW</sequence>
<evidence type="ECO:0008006" key="4">
    <source>
        <dbReference type="Google" id="ProtNLM"/>
    </source>
</evidence>
<accession>A0A918LAM4</accession>
<proteinExistence type="predicted"/>
<protein>
    <recommendedName>
        <fullName evidence="4">Pentapeptide repeat-containing protein</fullName>
    </recommendedName>
</protein>
<dbReference type="Proteomes" id="UP000660680">
    <property type="component" value="Unassembled WGS sequence"/>
</dbReference>
<organism evidence="2 3">
    <name type="scientific">Actinokineospora fastidiosa</name>
    <dbReference type="NCBI Taxonomy" id="1816"/>
    <lineage>
        <taxon>Bacteria</taxon>
        <taxon>Bacillati</taxon>
        <taxon>Actinomycetota</taxon>
        <taxon>Actinomycetes</taxon>
        <taxon>Pseudonocardiales</taxon>
        <taxon>Pseudonocardiaceae</taxon>
        <taxon>Actinokineospora</taxon>
    </lineage>
</organism>
<feature type="transmembrane region" description="Helical" evidence="1">
    <location>
        <begin position="63"/>
        <end position="83"/>
    </location>
</feature>
<evidence type="ECO:0000256" key="1">
    <source>
        <dbReference type="SAM" id="Phobius"/>
    </source>
</evidence>
<dbReference type="PANTHER" id="PTHR14136">
    <property type="entry name" value="BTB_POZ DOMAIN-CONTAINING PROTEIN KCTD9"/>
    <property type="match status" value="1"/>
</dbReference>
<keyword evidence="1" id="KW-0812">Transmembrane</keyword>
<reference evidence="2" key="1">
    <citation type="journal article" date="2014" name="Int. J. Syst. Evol. Microbiol.">
        <title>Complete genome sequence of Corynebacterium casei LMG S-19264T (=DSM 44701T), isolated from a smear-ripened cheese.</title>
        <authorList>
            <consortium name="US DOE Joint Genome Institute (JGI-PGF)"/>
            <person name="Walter F."/>
            <person name="Albersmeier A."/>
            <person name="Kalinowski J."/>
            <person name="Ruckert C."/>
        </authorList>
    </citation>
    <scope>NUCLEOTIDE SEQUENCE</scope>
    <source>
        <strain evidence="2">JCM 3276</strain>
    </source>
</reference>
<dbReference type="InterPro" id="IPR001646">
    <property type="entry name" value="5peptide_repeat"/>
</dbReference>
<keyword evidence="1" id="KW-0472">Membrane</keyword>
<evidence type="ECO:0000313" key="2">
    <source>
        <dbReference type="EMBL" id="GGS25792.1"/>
    </source>
</evidence>
<keyword evidence="1" id="KW-1133">Transmembrane helix</keyword>
<dbReference type="PANTHER" id="PTHR14136:SF17">
    <property type="entry name" value="BTB_POZ DOMAIN-CONTAINING PROTEIN KCTD9"/>
    <property type="match status" value="1"/>
</dbReference>
<name>A0A918LAM4_9PSEU</name>
<keyword evidence="3" id="KW-1185">Reference proteome</keyword>
<evidence type="ECO:0000313" key="3">
    <source>
        <dbReference type="Proteomes" id="UP000660680"/>
    </source>
</evidence>
<gene>
    <name evidence="2" type="ORF">GCM10010171_18940</name>
</gene>
<dbReference type="Gene3D" id="2.160.20.80">
    <property type="entry name" value="E3 ubiquitin-protein ligase SopA"/>
    <property type="match status" value="1"/>
</dbReference>
<comment type="caution">
    <text evidence="2">The sequence shown here is derived from an EMBL/GenBank/DDBJ whole genome shotgun (WGS) entry which is preliminary data.</text>
</comment>
<dbReference type="Pfam" id="PF00805">
    <property type="entry name" value="Pentapeptide"/>
    <property type="match status" value="2"/>
</dbReference>